<comment type="caution">
    <text evidence="2">The sequence shown here is derived from an EMBL/GenBank/DDBJ whole genome shotgun (WGS) entry which is preliminary data.</text>
</comment>
<gene>
    <name evidence="2" type="ORF">EAH77_15710</name>
</gene>
<keyword evidence="1" id="KW-0732">Signal</keyword>
<feature type="chain" id="PRO_5021430004" evidence="1">
    <location>
        <begin position="17"/>
        <end position="74"/>
    </location>
</feature>
<protein>
    <submittedName>
        <fullName evidence="2">Uncharacterized protein</fullName>
    </submittedName>
</protein>
<dbReference type="AlphaFoldDB" id="A0A502GEG3"/>
<dbReference type="Proteomes" id="UP000317663">
    <property type="component" value="Unassembled WGS sequence"/>
</dbReference>
<evidence type="ECO:0000313" key="3">
    <source>
        <dbReference type="Proteomes" id="UP000317663"/>
    </source>
</evidence>
<feature type="signal peptide" evidence="1">
    <location>
        <begin position="1"/>
        <end position="16"/>
    </location>
</feature>
<organism evidence="2 3">
    <name type="scientific">Ewingella americana</name>
    <dbReference type="NCBI Taxonomy" id="41202"/>
    <lineage>
        <taxon>Bacteria</taxon>
        <taxon>Pseudomonadati</taxon>
        <taxon>Pseudomonadota</taxon>
        <taxon>Gammaproteobacteria</taxon>
        <taxon>Enterobacterales</taxon>
        <taxon>Yersiniaceae</taxon>
        <taxon>Ewingella</taxon>
    </lineage>
</organism>
<dbReference type="EMBL" id="RCZD01000008">
    <property type="protein sequence ID" value="TPG60012.1"/>
    <property type="molecule type" value="Genomic_DNA"/>
</dbReference>
<evidence type="ECO:0000256" key="1">
    <source>
        <dbReference type="SAM" id="SignalP"/>
    </source>
</evidence>
<name>A0A502GEG3_9GAMM</name>
<evidence type="ECO:0000313" key="2">
    <source>
        <dbReference type="EMBL" id="TPG60012.1"/>
    </source>
</evidence>
<reference evidence="2 3" key="1">
    <citation type="journal article" date="2019" name="Environ. Microbiol.">
        <title>Species interactions and distinct microbial communities in high Arctic permafrost affected cryosols are associated with the CH4 and CO2 gas fluxes.</title>
        <authorList>
            <person name="Altshuler I."/>
            <person name="Hamel J."/>
            <person name="Turney S."/>
            <person name="Magnuson E."/>
            <person name="Levesque R."/>
            <person name="Greer C."/>
            <person name="Whyte L.G."/>
        </authorList>
    </citation>
    <scope>NUCLEOTIDE SEQUENCE [LARGE SCALE GENOMIC DNA]</scope>
    <source>
        <strain evidence="2 3">E4</strain>
    </source>
</reference>
<sequence length="74" mass="8536">MLLVLVFGLSSSFVSATTEAVIDDNLGEIIEAQELFDVGMCTFSQLYHYDMHLEGTDIRTIMERYRDIIKKSQW</sequence>
<accession>A0A502GEG3</accession>
<proteinExistence type="predicted"/>
<keyword evidence="3" id="KW-1185">Reference proteome</keyword>